<evidence type="ECO:0000313" key="2">
    <source>
        <dbReference type="EMBL" id="CAD8100496.1"/>
    </source>
</evidence>
<sequence>MYAIMERVESETNCSHTFYNQIIPCLLFPNYFRYILLNSKTQTKYIIEKSSKNKSLLSYILFRVQTFDFNTFCKRLSKASLQKIFLQQLLIILLIILLFFLNFTQTSFIYSPIKQFLNTIILSSLIFTIILISYRLIQLLYKQIKIYQLTMFITMKGDLVELNKRNLVISRTQIDNHTKVQYKQEKLVINDKIVLNNFNKLFINRLDYAIKNYEIKLQQSIQQFVCNRQEILKINQTDKKLVTRYLWINDNYSEIRYSDAPLTKNFKKIPLNEITFQYQQFDDKIMKALKKYDLYPEYLLTIIHKKKQLSVVFLSFRKLNSFITLCNWILKSRDLPQIEFSALQFLKFKLQYAAQQQGVPIKKYLLLQLNRIRTQLTLKNLKEKNSQVLESSQSSGQKKWSVQLTIKKSQQESLEKENINKRIQFS</sequence>
<protein>
    <recommendedName>
        <fullName evidence="4">Transmembrane protein</fullName>
    </recommendedName>
</protein>
<gene>
    <name evidence="2" type="ORF">PSON_ATCC_30995.1.T0740058</name>
</gene>
<evidence type="ECO:0000313" key="3">
    <source>
        <dbReference type="Proteomes" id="UP000692954"/>
    </source>
</evidence>
<dbReference type="AlphaFoldDB" id="A0A8S1PBH6"/>
<name>A0A8S1PBH6_9CILI</name>
<dbReference type="Proteomes" id="UP000692954">
    <property type="component" value="Unassembled WGS sequence"/>
</dbReference>
<comment type="caution">
    <text evidence="2">The sequence shown here is derived from an EMBL/GenBank/DDBJ whole genome shotgun (WGS) entry which is preliminary data.</text>
</comment>
<organism evidence="2 3">
    <name type="scientific">Paramecium sonneborni</name>
    <dbReference type="NCBI Taxonomy" id="65129"/>
    <lineage>
        <taxon>Eukaryota</taxon>
        <taxon>Sar</taxon>
        <taxon>Alveolata</taxon>
        <taxon>Ciliophora</taxon>
        <taxon>Intramacronucleata</taxon>
        <taxon>Oligohymenophorea</taxon>
        <taxon>Peniculida</taxon>
        <taxon>Parameciidae</taxon>
        <taxon>Paramecium</taxon>
    </lineage>
</organism>
<feature type="transmembrane region" description="Helical" evidence="1">
    <location>
        <begin position="116"/>
        <end position="137"/>
    </location>
</feature>
<reference evidence="2" key="1">
    <citation type="submission" date="2021-01" db="EMBL/GenBank/DDBJ databases">
        <authorList>
            <consortium name="Genoscope - CEA"/>
            <person name="William W."/>
        </authorList>
    </citation>
    <scope>NUCLEOTIDE SEQUENCE</scope>
</reference>
<proteinExistence type="predicted"/>
<dbReference type="EMBL" id="CAJJDN010000074">
    <property type="protein sequence ID" value="CAD8100496.1"/>
    <property type="molecule type" value="Genomic_DNA"/>
</dbReference>
<feature type="transmembrane region" description="Helical" evidence="1">
    <location>
        <begin position="84"/>
        <end position="104"/>
    </location>
</feature>
<evidence type="ECO:0000256" key="1">
    <source>
        <dbReference type="SAM" id="Phobius"/>
    </source>
</evidence>
<keyword evidence="1" id="KW-0812">Transmembrane</keyword>
<keyword evidence="3" id="KW-1185">Reference proteome</keyword>
<keyword evidence="1" id="KW-1133">Transmembrane helix</keyword>
<accession>A0A8S1PBH6</accession>
<evidence type="ECO:0008006" key="4">
    <source>
        <dbReference type="Google" id="ProtNLM"/>
    </source>
</evidence>
<keyword evidence="1" id="KW-0472">Membrane</keyword>